<organism evidence="2 3">
    <name type="scientific">Shewanella gelidii</name>
    <dbReference type="NCBI Taxonomy" id="1642821"/>
    <lineage>
        <taxon>Bacteria</taxon>
        <taxon>Pseudomonadati</taxon>
        <taxon>Pseudomonadota</taxon>
        <taxon>Gammaproteobacteria</taxon>
        <taxon>Alteromonadales</taxon>
        <taxon>Shewanellaceae</taxon>
        <taxon>Shewanella</taxon>
    </lineage>
</organism>
<keyword evidence="1" id="KW-1133">Transmembrane helix</keyword>
<feature type="transmembrane region" description="Helical" evidence="1">
    <location>
        <begin position="69"/>
        <end position="87"/>
    </location>
</feature>
<reference evidence="2" key="2">
    <citation type="submission" date="2020-09" db="EMBL/GenBank/DDBJ databases">
        <authorList>
            <person name="Sun Q."/>
            <person name="Ohkuma M."/>
        </authorList>
    </citation>
    <scope>NUCLEOTIDE SEQUENCE</scope>
    <source>
        <strain evidence="2">JCM 30804</strain>
    </source>
</reference>
<accession>A0A917NC59</accession>
<name>A0A917NC59_9GAMM</name>
<sequence>MNCSHCYRSISINSIAHQRGKGLATEVQCPHCDAWIGRSPRLARFKLLGFYTTAIALGAIFLLPEYKTVAIAVAIFAAILLMVSHFMDQMKTIEAPPQVEEDVEAHRRKYR</sequence>
<feature type="transmembrane region" description="Helical" evidence="1">
    <location>
        <begin position="45"/>
        <end position="63"/>
    </location>
</feature>
<gene>
    <name evidence="2" type="ORF">GCM10009332_25780</name>
</gene>
<keyword evidence="3" id="KW-1185">Reference proteome</keyword>
<evidence type="ECO:0000256" key="1">
    <source>
        <dbReference type="SAM" id="Phobius"/>
    </source>
</evidence>
<protein>
    <submittedName>
        <fullName evidence="2">Membrane protein</fullName>
    </submittedName>
</protein>
<evidence type="ECO:0000313" key="2">
    <source>
        <dbReference type="EMBL" id="GGI87398.1"/>
    </source>
</evidence>
<comment type="caution">
    <text evidence="2">The sequence shown here is derived from an EMBL/GenBank/DDBJ whole genome shotgun (WGS) entry which is preliminary data.</text>
</comment>
<evidence type="ECO:0000313" key="3">
    <source>
        <dbReference type="Proteomes" id="UP000613743"/>
    </source>
</evidence>
<proteinExistence type="predicted"/>
<dbReference type="RefSeq" id="WP_188921588.1">
    <property type="nucleotide sequence ID" value="NZ_BMPZ01000008.1"/>
</dbReference>
<dbReference type="EMBL" id="BMPZ01000008">
    <property type="protein sequence ID" value="GGI87398.1"/>
    <property type="molecule type" value="Genomic_DNA"/>
</dbReference>
<dbReference type="AlphaFoldDB" id="A0A917NC59"/>
<keyword evidence="1" id="KW-0812">Transmembrane</keyword>
<keyword evidence="1" id="KW-0472">Membrane</keyword>
<reference evidence="2" key="1">
    <citation type="journal article" date="2014" name="Int. J. Syst. Evol. Microbiol.">
        <title>Complete genome sequence of Corynebacterium casei LMG S-19264T (=DSM 44701T), isolated from a smear-ripened cheese.</title>
        <authorList>
            <consortium name="US DOE Joint Genome Institute (JGI-PGF)"/>
            <person name="Walter F."/>
            <person name="Albersmeier A."/>
            <person name="Kalinowski J."/>
            <person name="Ruckert C."/>
        </authorList>
    </citation>
    <scope>NUCLEOTIDE SEQUENCE</scope>
    <source>
        <strain evidence="2">JCM 30804</strain>
    </source>
</reference>
<dbReference type="Proteomes" id="UP000613743">
    <property type="component" value="Unassembled WGS sequence"/>
</dbReference>